<keyword evidence="8" id="KW-1185">Reference proteome</keyword>
<evidence type="ECO:0000256" key="2">
    <source>
        <dbReference type="ARBA" id="ARBA00022692"/>
    </source>
</evidence>
<reference evidence="7 8" key="1">
    <citation type="submission" date="2019-03" db="EMBL/GenBank/DDBJ databases">
        <title>Porphyromonas levii Isolated from the Uterus of Dairy Cows.</title>
        <authorList>
            <person name="Francis A.M."/>
        </authorList>
    </citation>
    <scope>NUCLEOTIDE SEQUENCE [LARGE SCALE GENOMIC DNA]</scope>
    <source>
        <strain evidence="7 8">AF5678</strain>
    </source>
</reference>
<comment type="caution">
    <text evidence="7">The sequence shown here is derived from an EMBL/GenBank/DDBJ whole genome shotgun (WGS) entry which is preliminary data.</text>
</comment>
<evidence type="ECO:0000313" key="7">
    <source>
        <dbReference type="EMBL" id="TFH96332.1"/>
    </source>
</evidence>
<keyword evidence="5" id="KW-0998">Cell outer membrane</keyword>
<comment type="subcellular location">
    <subcellularLocation>
        <location evidence="1">Membrane</location>
    </subcellularLocation>
</comment>
<proteinExistence type="predicted"/>
<dbReference type="PANTHER" id="PTHR12815:SF47">
    <property type="entry name" value="TRANSLOCATION AND ASSEMBLY MODULE SUBUNIT TAMA"/>
    <property type="match status" value="1"/>
</dbReference>
<dbReference type="AlphaFoldDB" id="A0A4Y8WQJ6"/>
<name>A0A4Y8WQJ6_9PORP</name>
<dbReference type="GO" id="GO:0019867">
    <property type="term" value="C:outer membrane"/>
    <property type="evidence" value="ECO:0007669"/>
    <property type="project" value="InterPro"/>
</dbReference>
<keyword evidence="4" id="KW-0472">Membrane</keyword>
<evidence type="ECO:0000256" key="5">
    <source>
        <dbReference type="ARBA" id="ARBA00023237"/>
    </source>
</evidence>
<keyword evidence="3" id="KW-0732">Signal</keyword>
<dbReference type="InterPro" id="IPR000184">
    <property type="entry name" value="Bac_surfAg_D15"/>
</dbReference>
<dbReference type="InterPro" id="IPR039910">
    <property type="entry name" value="D15-like"/>
</dbReference>
<protein>
    <recommendedName>
        <fullName evidence="6">Bacterial surface antigen (D15) domain-containing protein</fullName>
    </recommendedName>
</protein>
<evidence type="ECO:0000313" key="8">
    <source>
        <dbReference type="Proteomes" id="UP000297225"/>
    </source>
</evidence>
<keyword evidence="2" id="KW-0812">Transmembrane</keyword>
<feature type="domain" description="Bacterial surface antigen (D15)" evidence="6">
    <location>
        <begin position="589"/>
        <end position="754"/>
    </location>
</feature>
<dbReference type="EMBL" id="SPNC01000023">
    <property type="protein sequence ID" value="TFH96332.1"/>
    <property type="molecule type" value="Genomic_DNA"/>
</dbReference>
<dbReference type="Pfam" id="PF01103">
    <property type="entry name" value="Omp85"/>
    <property type="match status" value="1"/>
</dbReference>
<evidence type="ECO:0000256" key="4">
    <source>
        <dbReference type="ARBA" id="ARBA00023136"/>
    </source>
</evidence>
<evidence type="ECO:0000256" key="3">
    <source>
        <dbReference type="ARBA" id="ARBA00022729"/>
    </source>
</evidence>
<accession>A0A4Y8WQJ6</accession>
<organism evidence="7 8">
    <name type="scientific">Porphyromonas levii</name>
    <dbReference type="NCBI Taxonomy" id="28114"/>
    <lineage>
        <taxon>Bacteria</taxon>
        <taxon>Pseudomonadati</taxon>
        <taxon>Bacteroidota</taxon>
        <taxon>Bacteroidia</taxon>
        <taxon>Bacteroidales</taxon>
        <taxon>Porphyromonadaceae</taxon>
        <taxon>Porphyromonas</taxon>
    </lineage>
</organism>
<dbReference type="PROSITE" id="PS51257">
    <property type="entry name" value="PROKAR_LIPOPROTEIN"/>
    <property type="match status" value="1"/>
</dbReference>
<dbReference type="PANTHER" id="PTHR12815">
    <property type="entry name" value="SORTING AND ASSEMBLY MACHINERY SAMM50 PROTEIN FAMILY MEMBER"/>
    <property type="match status" value="1"/>
</dbReference>
<evidence type="ECO:0000259" key="6">
    <source>
        <dbReference type="Pfam" id="PF01103"/>
    </source>
</evidence>
<dbReference type="Gene3D" id="2.40.160.50">
    <property type="entry name" value="membrane protein fhac: a member of the omp85/tpsb transporter family"/>
    <property type="match status" value="1"/>
</dbReference>
<evidence type="ECO:0000256" key="1">
    <source>
        <dbReference type="ARBA" id="ARBA00004370"/>
    </source>
</evidence>
<sequence>MMKMRKMRKNNQIVLPTLALLLLLGSCSVAQYIPEGELYYTGVKKIAFEDKGGEGTVNNRLARKDMAEILNYKPNNSLFGSASLRLPFTYPFYINKHYAKSNNFFGRWLYKTFAQEPILISEVNPTLRASVAEQVLREYGYFRSRVTPEVEVSKDSISAKTIYTVFMGEPHLLDSINYNLSDIPLENLEELYSPKVSLLKKGQPFGVLPLENERTRISDQLRSKGYYYFQPNHIVYEADTVQVPNKVQLRVRLSDKMLPEAYKPWRIGSITYNIRDGVNSSLTDSLMLEGVLYRYNKKSPVRLSVLRPRIRIAIDSLYSQEAQLNTLRSMAELNTFAYTDVSFSPDSRRDSITNRLNVVINSQLDRPYTTELEGVFRFKSNNQVGPGLNFSVNRKNVFRAGELLTVTARGSYEWETKRTTQGSNWDINSYELGLTTALTFPRILFPILGRNLPTYPSSTKISLNGTFLNRGRFYKQAQFGGDISYHLQPSPSIRHTITPLSISYNHLISKTEKFEEAIVNNPILGLSFRNQFIPQANYLFGWELQNPISKHGFSLQAYVAEAGNLLSLFYKGAKQTNGEPHQVLGAPFAQFVKGTLELRYNYRFNTRLQFASRAYAGAVCSYGNMDVAPYTEQFYSGGANSIRGFNVRALGPGGYTPLVEDPLSFMDRTGDIRFEANLELRYRAVGALELATFIDAGNVWLIRPDSNRPGGELSGKYLLNDIALGTGLGVRYDLEFLVLRLDVGLGLHNPTRSGGKYINTFDKRIPLAFHLAIGYPF</sequence>
<dbReference type="OrthoDB" id="9814535at2"/>
<dbReference type="STRING" id="1122973.GCA_000379925_01188"/>
<gene>
    <name evidence="7" type="ORF">E4P47_02560</name>
</gene>
<dbReference type="Proteomes" id="UP000297225">
    <property type="component" value="Unassembled WGS sequence"/>
</dbReference>